<evidence type="ECO:0000256" key="4">
    <source>
        <dbReference type="ARBA" id="ARBA00023125"/>
    </source>
</evidence>
<evidence type="ECO:0000313" key="8">
    <source>
        <dbReference type="EMBL" id="MBP2478928.1"/>
    </source>
</evidence>
<dbReference type="Proteomes" id="UP001519363">
    <property type="component" value="Unassembled WGS sequence"/>
</dbReference>
<evidence type="ECO:0000256" key="1">
    <source>
        <dbReference type="ARBA" id="ARBA00010641"/>
    </source>
</evidence>
<dbReference type="InterPro" id="IPR013324">
    <property type="entry name" value="RNA_pol_sigma_r3/r4-like"/>
</dbReference>
<name>A0ABS5AQS9_9PSEU</name>
<dbReference type="Gene3D" id="1.10.1740.10">
    <property type="match status" value="1"/>
</dbReference>
<dbReference type="CDD" id="cd06171">
    <property type="entry name" value="Sigma70_r4"/>
    <property type="match status" value="1"/>
</dbReference>
<feature type="domain" description="RNA polymerase sigma factor 70 region 4 type 2" evidence="7">
    <location>
        <begin position="104"/>
        <end position="159"/>
    </location>
</feature>
<dbReference type="SUPFAM" id="SSF88659">
    <property type="entry name" value="Sigma3 and sigma4 domains of RNA polymerase sigma factors"/>
    <property type="match status" value="1"/>
</dbReference>
<evidence type="ECO:0000259" key="7">
    <source>
        <dbReference type="Pfam" id="PF08281"/>
    </source>
</evidence>
<dbReference type="InterPro" id="IPR036388">
    <property type="entry name" value="WH-like_DNA-bd_sf"/>
</dbReference>
<comment type="caution">
    <text evidence="8">The sequence shown here is derived from an EMBL/GenBank/DDBJ whole genome shotgun (WGS) entry which is preliminary data.</text>
</comment>
<keyword evidence="9" id="KW-1185">Reference proteome</keyword>
<evidence type="ECO:0000259" key="6">
    <source>
        <dbReference type="Pfam" id="PF04542"/>
    </source>
</evidence>
<dbReference type="RefSeq" id="WP_158103291.1">
    <property type="nucleotide sequence ID" value="NZ_JAGIOO010000001.1"/>
</dbReference>
<dbReference type="NCBIfam" id="TIGR02937">
    <property type="entry name" value="sigma70-ECF"/>
    <property type="match status" value="1"/>
</dbReference>
<keyword evidence="4" id="KW-0238">DNA-binding</keyword>
<protein>
    <submittedName>
        <fullName evidence="8">RNA polymerase sigma-70 factor (ECF subfamily)</fullName>
    </submittedName>
</protein>
<dbReference type="InterPro" id="IPR014284">
    <property type="entry name" value="RNA_pol_sigma-70_dom"/>
</dbReference>
<comment type="similarity">
    <text evidence="1">Belongs to the sigma-70 factor family. ECF subfamily.</text>
</comment>
<proteinExistence type="inferred from homology"/>
<gene>
    <name evidence="8" type="ORF">JOF53_007800</name>
</gene>
<evidence type="ECO:0000256" key="3">
    <source>
        <dbReference type="ARBA" id="ARBA00023082"/>
    </source>
</evidence>
<dbReference type="Gene3D" id="1.10.10.10">
    <property type="entry name" value="Winged helix-like DNA-binding domain superfamily/Winged helix DNA-binding domain"/>
    <property type="match status" value="1"/>
</dbReference>
<keyword evidence="2" id="KW-0805">Transcription regulation</keyword>
<dbReference type="InterPro" id="IPR039425">
    <property type="entry name" value="RNA_pol_sigma-70-like"/>
</dbReference>
<evidence type="ECO:0000313" key="9">
    <source>
        <dbReference type="Proteomes" id="UP001519363"/>
    </source>
</evidence>
<dbReference type="InterPro" id="IPR013325">
    <property type="entry name" value="RNA_pol_sigma_r2"/>
</dbReference>
<dbReference type="InterPro" id="IPR007627">
    <property type="entry name" value="RNA_pol_sigma70_r2"/>
</dbReference>
<accession>A0ABS5AQS9</accession>
<sequence length="165" mass="18402">MKADEQWALLAELRPRVLHICARLLPTPEDAEDAAQEALLVIADGLSTRPPEVSLRGWVYGQVVNVARLRHRQLERQAEDQVPAQSCDAVADPRRTSGIAGTRQDLLRALERLREGYPLLAQALVYRDVCALGYTEIAEALGISETTVKSRIHDARKRMREQLAG</sequence>
<evidence type="ECO:0000256" key="5">
    <source>
        <dbReference type="ARBA" id="ARBA00023163"/>
    </source>
</evidence>
<evidence type="ECO:0000256" key="2">
    <source>
        <dbReference type="ARBA" id="ARBA00023015"/>
    </source>
</evidence>
<dbReference type="Pfam" id="PF04542">
    <property type="entry name" value="Sigma70_r2"/>
    <property type="match status" value="1"/>
</dbReference>
<keyword evidence="3" id="KW-0731">Sigma factor</keyword>
<dbReference type="InterPro" id="IPR013249">
    <property type="entry name" value="RNA_pol_sigma70_r4_t2"/>
</dbReference>
<keyword evidence="5" id="KW-0804">Transcription</keyword>
<dbReference type="EMBL" id="JAGIOO010000001">
    <property type="protein sequence ID" value="MBP2478928.1"/>
    <property type="molecule type" value="Genomic_DNA"/>
</dbReference>
<dbReference type="Pfam" id="PF08281">
    <property type="entry name" value="Sigma70_r4_2"/>
    <property type="match status" value="1"/>
</dbReference>
<dbReference type="PANTHER" id="PTHR43133">
    <property type="entry name" value="RNA POLYMERASE ECF-TYPE SIGMA FACTO"/>
    <property type="match status" value="1"/>
</dbReference>
<feature type="domain" description="RNA polymerase sigma-70 region 2" evidence="6">
    <location>
        <begin position="10"/>
        <end position="76"/>
    </location>
</feature>
<reference evidence="8 9" key="1">
    <citation type="submission" date="2021-03" db="EMBL/GenBank/DDBJ databases">
        <title>Sequencing the genomes of 1000 actinobacteria strains.</title>
        <authorList>
            <person name="Klenk H.-P."/>
        </authorList>
    </citation>
    <scope>NUCLEOTIDE SEQUENCE [LARGE SCALE GENOMIC DNA]</scope>
    <source>
        <strain evidence="8 9">DSM 44580</strain>
    </source>
</reference>
<dbReference type="PANTHER" id="PTHR43133:SF8">
    <property type="entry name" value="RNA POLYMERASE SIGMA FACTOR HI_1459-RELATED"/>
    <property type="match status" value="1"/>
</dbReference>
<dbReference type="SUPFAM" id="SSF88946">
    <property type="entry name" value="Sigma2 domain of RNA polymerase sigma factors"/>
    <property type="match status" value="1"/>
</dbReference>
<organism evidence="8 9">
    <name type="scientific">Crossiella equi</name>
    <dbReference type="NCBI Taxonomy" id="130796"/>
    <lineage>
        <taxon>Bacteria</taxon>
        <taxon>Bacillati</taxon>
        <taxon>Actinomycetota</taxon>
        <taxon>Actinomycetes</taxon>
        <taxon>Pseudonocardiales</taxon>
        <taxon>Pseudonocardiaceae</taxon>
        <taxon>Crossiella</taxon>
    </lineage>
</organism>